<keyword evidence="3" id="KW-0560">Oxidoreductase</keyword>
<protein>
    <submittedName>
        <fullName evidence="4">Oxidoreductase, short chain dehydrogenase/reductase family</fullName>
    </submittedName>
</protein>
<reference evidence="4 5" key="1">
    <citation type="submission" date="2016-01" db="EMBL/GenBank/DDBJ databases">
        <title>Biosynthesis of antibiotic leucinostatins and their inhibition on Phytophthora in bio-control Purpureocillium lilacinum.</title>
        <authorList>
            <person name="Wang G."/>
            <person name="Liu Z."/>
            <person name="Lin R."/>
            <person name="Li E."/>
            <person name="Mao Z."/>
            <person name="Ling J."/>
            <person name="Yin W."/>
            <person name="Xie B."/>
        </authorList>
    </citation>
    <scope>NUCLEOTIDE SEQUENCE [LARGE SCALE GENOMIC DNA]</scope>
    <source>
        <strain evidence="4">PLBJ-1</strain>
    </source>
</reference>
<evidence type="ECO:0000313" key="5">
    <source>
        <dbReference type="Proteomes" id="UP000078240"/>
    </source>
</evidence>
<dbReference type="AlphaFoldDB" id="A0A179GBX1"/>
<dbReference type="Gene3D" id="3.40.50.720">
    <property type="entry name" value="NAD(P)-binding Rossmann-like Domain"/>
    <property type="match status" value="1"/>
</dbReference>
<dbReference type="FunFam" id="3.40.50.720:FF:000084">
    <property type="entry name" value="Short-chain dehydrogenase reductase"/>
    <property type="match status" value="1"/>
</dbReference>
<dbReference type="PRINTS" id="PR00081">
    <property type="entry name" value="GDHRDH"/>
</dbReference>
<sequence>MSSFAAAHAAERSALTQRAIPSMTLATGTTTTPAPPPAPDAASRFAVSGVAILTGGTGAIAAAVSRALLQHGLSSLMLLDLAVDSDEARAGIAALRADFPHAGIRARATDVTDEADVAAAVADTVAAFGSVDALVCLAGIVGCAHALDMPVTQWRRIMDVNATGAFVCAQAVARQMVKQNEDDDAAHRSRRGGRIVLTASISAHRVNYPQPQAAYNASKAAVVALKSCLAAEWAQHGILVNSVSPGYMDTVLNAGDGLAEARASWCARNPSGRMGAPDEVAGVIVMLLSRAGSYLNGADIIVDGGGVVF</sequence>
<evidence type="ECO:0000256" key="2">
    <source>
        <dbReference type="ARBA" id="ARBA00022857"/>
    </source>
</evidence>
<dbReference type="GO" id="GO:0016616">
    <property type="term" value="F:oxidoreductase activity, acting on the CH-OH group of donors, NAD or NADP as acceptor"/>
    <property type="evidence" value="ECO:0007669"/>
    <property type="project" value="TreeGrafter"/>
</dbReference>
<dbReference type="PRINTS" id="PR00080">
    <property type="entry name" value="SDRFAMILY"/>
</dbReference>
<comment type="similarity">
    <text evidence="1">Belongs to the short-chain dehydrogenases/reductases (SDR) family.</text>
</comment>
<keyword evidence="2" id="KW-0521">NADP</keyword>
<dbReference type="PANTHER" id="PTHR42760:SF115">
    <property type="entry name" value="3-OXOACYL-[ACYL-CARRIER-PROTEIN] REDUCTASE FABG"/>
    <property type="match status" value="1"/>
</dbReference>
<gene>
    <name evidence="4" type="ORF">VFPBJ_10188</name>
</gene>
<dbReference type="Proteomes" id="UP000078240">
    <property type="component" value="Unassembled WGS sequence"/>
</dbReference>
<dbReference type="InterPro" id="IPR036291">
    <property type="entry name" value="NAD(P)-bd_dom_sf"/>
</dbReference>
<evidence type="ECO:0000256" key="3">
    <source>
        <dbReference type="ARBA" id="ARBA00023002"/>
    </source>
</evidence>
<dbReference type="EMBL" id="LSBH01000009">
    <property type="protein sequence ID" value="OAQ74893.1"/>
    <property type="molecule type" value="Genomic_DNA"/>
</dbReference>
<dbReference type="InterPro" id="IPR020904">
    <property type="entry name" value="Sc_DH/Rdtase_CS"/>
</dbReference>
<evidence type="ECO:0000313" key="4">
    <source>
        <dbReference type="EMBL" id="OAQ74893.1"/>
    </source>
</evidence>
<dbReference type="Pfam" id="PF13561">
    <property type="entry name" value="adh_short_C2"/>
    <property type="match status" value="1"/>
</dbReference>
<organism evidence="4 5">
    <name type="scientific">Purpureocillium lilacinum</name>
    <name type="common">Paecilomyces lilacinus</name>
    <dbReference type="NCBI Taxonomy" id="33203"/>
    <lineage>
        <taxon>Eukaryota</taxon>
        <taxon>Fungi</taxon>
        <taxon>Dikarya</taxon>
        <taxon>Ascomycota</taxon>
        <taxon>Pezizomycotina</taxon>
        <taxon>Sordariomycetes</taxon>
        <taxon>Hypocreomycetidae</taxon>
        <taxon>Hypocreales</taxon>
        <taxon>Ophiocordycipitaceae</taxon>
        <taxon>Purpureocillium</taxon>
    </lineage>
</organism>
<name>A0A179GBX1_PURLI</name>
<dbReference type="InterPro" id="IPR002347">
    <property type="entry name" value="SDR_fam"/>
</dbReference>
<dbReference type="PROSITE" id="PS00061">
    <property type="entry name" value="ADH_SHORT"/>
    <property type="match status" value="1"/>
</dbReference>
<comment type="caution">
    <text evidence="4">The sequence shown here is derived from an EMBL/GenBank/DDBJ whole genome shotgun (WGS) entry which is preliminary data.</text>
</comment>
<accession>A0A179GBX1</accession>
<dbReference type="PANTHER" id="PTHR42760">
    <property type="entry name" value="SHORT-CHAIN DEHYDROGENASES/REDUCTASES FAMILY MEMBER"/>
    <property type="match status" value="1"/>
</dbReference>
<dbReference type="SUPFAM" id="SSF51735">
    <property type="entry name" value="NAD(P)-binding Rossmann-fold domains"/>
    <property type="match status" value="1"/>
</dbReference>
<proteinExistence type="inferred from homology"/>
<evidence type="ECO:0000256" key="1">
    <source>
        <dbReference type="ARBA" id="ARBA00006484"/>
    </source>
</evidence>